<dbReference type="Gene3D" id="2.120.10.30">
    <property type="entry name" value="TolB, C-terminal domain"/>
    <property type="match status" value="1"/>
</dbReference>
<protein>
    <recommendedName>
        <fullName evidence="4">Peptidase S9 prolyl oligopeptidase catalytic domain-containing protein</fullName>
    </recommendedName>
</protein>
<dbReference type="GO" id="GO:0006508">
    <property type="term" value="P:proteolysis"/>
    <property type="evidence" value="ECO:0007669"/>
    <property type="project" value="InterPro"/>
</dbReference>
<evidence type="ECO:0000256" key="3">
    <source>
        <dbReference type="SAM" id="SignalP"/>
    </source>
</evidence>
<dbReference type="PANTHER" id="PTHR42776:SF28">
    <property type="entry name" value="GLUTAMYL ENDOPEPTIDASE, CHLOROPLASTIC-RELATED"/>
    <property type="match status" value="1"/>
</dbReference>
<dbReference type="SUPFAM" id="SSF53474">
    <property type="entry name" value="alpha/beta-Hydrolases"/>
    <property type="match status" value="1"/>
</dbReference>
<dbReference type="SUPFAM" id="SSF82171">
    <property type="entry name" value="DPP6 N-terminal domain-like"/>
    <property type="match status" value="1"/>
</dbReference>
<name>A0A916U9G8_9BURK</name>
<dbReference type="Pfam" id="PF00326">
    <property type="entry name" value="Peptidase_S9"/>
    <property type="match status" value="1"/>
</dbReference>
<dbReference type="Gene3D" id="3.40.50.1820">
    <property type="entry name" value="alpha/beta hydrolase"/>
    <property type="match status" value="1"/>
</dbReference>
<dbReference type="InterPro" id="IPR011042">
    <property type="entry name" value="6-blade_b-propeller_TolB-like"/>
</dbReference>
<keyword evidence="1" id="KW-0378">Hydrolase</keyword>
<reference evidence="5" key="1">
    <citation type="journal article" date="2014" name="Int. J. Syst. Evol. Microbiol.">
        <title>Complete genome sequence of Corynebacterium casei LMG S-19264T (=DSM 44701T), isolated from a smear-ripened cheese.</title>
        <authorList>
            <consortium name="US DOE Joint Genome Institute (JGI-PGF)"/>
            <person name="Walter F."/>
            <person name="Albersmeier A."/>
            <person name="Kalinowski J."/>
            <person name="Ruckert C."/>
        </authorList>
    </citation>
    <scope>NUCLEOTIDE SEQUENCE</scope>
    <source>
        <strain evidence="5">CGMCC 1.10998</strain>
    </source>
</reference>
<feature type="domain" description="Peptidase S9 prolyl oligopeptidase catalytic" evidence="4">
    <location>
        <begin position="673"/>
        <end position="839"/>
    </location>
</feature>
<keyword evidence="6" id="KW-1185">Reference proteome</keyword>
<organism evidence="5 6">
    <name type="scientific">Undibacterium terreum</name>
    <dbReference type="NCBI Taxonomy" id="1224302"/>
    <lineage>
        <taxon>Bacteria</taxon>
        <taxon>Pseudomonadati</taxon>
        <taxon>Pseudomonadota</taxon>
        <taxon>Betaproteobacteria</taxon>
        <taxon>Burkholderiales</taxon>
        <taxon>Oxalobacteraceae</taxon>
        <taxon>Undibacterium</taxon>
    </lineage>
</organism>
<dbReference type="InterPro" id="IPR001375">
    <property type="entry name" value="Peptidase_S9_cat"/>
</dbReference>
<dbReference type="RefSeq" id="WP_229750921.1">
    <property type="nucleotide sequence ID" value="NZ_BMED01000001.1"/>
</dbReference>
<dbReference type="Proteomes" id="UP000637423">
    <property type="component" value="Unassembled WGS sequence"/>
</dbReference>
<sequence>MPIKHFMPRLGLMALAVSFTSLPVAAYAASAPAAASPATTAAVAGYNQPPKNILDVMRAPSPPGPSLSPTRDKMLLISTDDYPSISRVATPFLRLAGVRIEPKNHSKHDTPGGYGITPCARSFDLVQIATGAQTHVALPAGACPGRPVWSADGKRFAFENIAAEAVELWVGDAKTGAVHRVPGVRLNPMFEDELQWMPDQKTLLVKLVPARLGPPPSEPVTPPGPSIQETDGAKGQSSTYENRDTLNNQHDEDLFDYYGSSQLALVDADKGSITPIGAVALYDSITPAPDGRHVLLSTIHKPYSYVTTYDRFPKDVAIWDIAKRASIVKHPIASLPLADRVPIHGVPLGPRDFAWRSTDPATLVWAEALDGGDWASKVPARDKLMLLKAPFDAAPAEFTRTEQRFAGIAWGEQPSFALLTEYDQNRHWRKTFQINLDKPQQERRLVWDLSTDEKYANPGNPVRRVQPNGTVVVRQEGDFIFLSGLGSSPDGDRPFLDKLNLQTLKSERLFRSSKTTYEQFLGFTATGTSSFFTWHQSPTDAPNAYLRTLGAAAEAPAGEAAFASTSTAITHIADPTPIVREIKKRLVKYKRADGLELSFTLYTPPGYKEGTRVPTILNAYPLDYADASKAGQTTGSQATFTRLRQYRLLLLAGYAIIDSASFPIIGDPKKAYDTYTEQLVADAKAAVDEAVRLGVADPDRIGVTGHSHGALMTANLVTHSKLFKAGVATSGSYNKTLTPFGFQSERRSVWEAPDVYQKVSTFFFADQIKTPLLIVHGTDDANPGTTPLQSSKLFEAIRGNGGTTRLVLLPHEPHWYAAQESNDQLVYEMLRWFDKYVKNAPAGTVSASQ</sequence>
<keyword evidence="3" id="KW-0732">Signal</keyword>
<feature type="region of interest" description="Disordered" evidence="2">
    <location>
        <begin position="211"/>
        <end position="244"/>
    </location>
</feature>
<evidence type="ECO:0000256" key="2">
    <source>
        <dbReference type="SAM" id="MobiDB-lite"/>
    </source>
</evidence>
<accession>A0A916U9G8</accession>
<evidence type="ECO:0000313" key="6">
    <source>
        <dbReference type="Proteomes" id="UP000637423"/>
    </source>
</evidence>
<feature type="chain" id="PRO_5037158717" description="Peptidase S9 prolyl oligopeptidase catalytic domain-containing protein" evidence="3">
    <location>
        <begin position="29"/>
        <end position="849"/>
    </location>
</feature>
<proteinExistence type="predicted"/>
<evidence type="ECO:0000313" key="5">
    <source>
        <dbReference type="EMBL" id="GGC64665.1"/>
    </source>
</evidence>
<comment type="caution">
    <text evidence="5">The sequence shown here is derived from an EMBL/GenBank/DDBJ whole genome shotgun (WGS) entry which is preliminary data.</text>
</comment>
<dbReference type="EMBL" id="BMED01000001">
    <property type="protein sequence ID" value="GGC64665.1"/>
    <property type="molecule type" value="Genomic_DNA"/>
</dbReference>
<evidence type="ECO:0000259" key="4">
    <source>
        <dbReference type="Pfam" id="PF00326"/>
    </source>
</evidence>
<reference evidence="5" key="2">
    <citation type="submission" date="2020-09" db="EMBL/GenBank/DDBJ databases">
        <authorList>
            <person name="Sun Q."/>
            <person name="Zhou Y."/>
        </authorList>
    </citation>
    <scope>NUCLEOTIDE SEQUENCE</scope>
    <source>
        <strain evidence="5">CGMCC 1.10998</strain>
    </source>
</reference>
<feature type="signal peptide" evidence="3">
    <location>
        <begin position="1"/>
        <end position="28"/>
    </location>
</feature>
<dbReference type="AlphaFoldDB" id="A0A916U9G8"/>
<dbReference type="PANTHER" id="PTHR42776">
    <property type="entry name" value="SERINE PEPTIDASE S9 FAMILY MEMBER"/>
    <property type="match status" value="1"/>
</dbReference>
<feature type="compositionally biased region" description="Pro residues" evidence="2">
    <location>
        <begin position="212"/>
        <end position="225"/>
    </location>
</feature>
<gene>
    <name evidence="5" type="ORF">GCM10011396_09600</name>
</gene>
<dbReference type="InterPro" id="IPR029058">
    <property type="entry name" value="AB_hydrolase_fold"/>
</dbReference>
<dbReference type="SUPFAM" id="SSF69304">
    <property type="entry name" value="Tricorn protease N-terminal domain"/>
    <property type="match status" value="1"/>
</dbReference>
<dbReference type="GO" id="GO:0004252">
    <property type="term" value="F:serine-type endopeptidase activity"/>
    <property type="evidence" value="ECO:0007669"/>
    <property type="project" value="TreeGrafter"/>
</dbReference>
<evidence type="ECO:0000256" key="1">
    <source>
        <dbReference type="ARBA" id="ARBA00022801"/>
    </source>
</evidence>